<evidence type="ECO:0000259" key="2">
    <source>
        <dbReference type="Pfam" id="PF20032"/>
    </source>
</evidence>
<dbReference type="InterPro" id="IPR045426">
    <property type="entry name" value="ADYC"/>
</dbReference>
<feature type="domain" description="ADYC" evidence="2">
    <location>
        <begin position="187"/>
        <end position="339"/>
    </location>
</feature>
<reference evidence="3" key="1">
    <citation type="submission" date="2021-08" db="EMBL/GenBank/DDBJ databases">
        <authorList>
            <person name="Stevens D.C."/>
        </authorList>
    </citation>
    <scope>NUCLEOTIDE SEQUENCE</scope>
    <source>
        <strain evidence="3">DSM 53165</strain>
    </source>
</reference>
<feature type="signal peptide" evidence="1">
    <location>
        <begin position="1"/>
        <end position="26"/>
    </location>
</feature>
<dbReference type="EMBL" id="JAIRAU010000028">
    <property type="protein sequence ID" value="MBZ5711972.1"/>
    <property type="molecule type" value="Genomic_DNA"/>
</dbReference>
<comment type="caution">
    <text evidence="3">The sequence shown here is derived from an EMBL/GenBank/DDBJ whole genome shotgun (WGS) entry which is preliminary data.</text>
</comment>
<keyword evidence="4" id="KW-1185">Reference proteome</keyword>
<sequence length="407" mass="44232">MRTITRTSLAIPTVLALHTAACGDLAADSDGFASADAVDFRDTSDEADYECPGDIRCLGNSPWVGDYAFSNFPRFADTPKPDPYAGVTFEMTGATKIIDDVEEEVTLQVTDEGRLTAVRTVNQQEVSVEGTVFTFIVQPTGGGPSTTVELAIKTETTPSAGTYFDMPRYTVFTDVTPADTDTFPEDSERPGWYHVCPQADGTNKAIVLKNVRLRYSKQLAELVSDDQSVVLACERQALAKGATNLEVLPNSGWNVVTGSGIVNRHYGRDNYNALINAYRAYYSGDARTVQGTQVFFRDLAHNPPMFDQLDPSYLPPAPIVGSYNFVLESVYSTSGASCKSYTSAFPEGVHRNPTYSPPGLVFAEPTYEAWDDLNNCDDNTYDLDDHGEVASYVIEFVNPFGGGGSSS</sequence>
<accession>A0ABS7TUP5</accession>
<keyword evidence="1" id="KW-0732">Signal</keyword>
<evidence type="ECO:0000313" key="4">
    <source>
        <dbReference type="Proteomes" id="UP001139031"/>
    </source>
</evidence>
<dbReference type="RefSeq" id="WP_224193734.1">
    <property type="nucleotide sequence ID" value="NZ_JAIRAU010000028.1"/>
</dbReference>
<name>A0ABS7TUP5_9BACT</name>
<feature type="chain" id="PRO_5045207049" description="ADYC domain-containing protein" evidence="1">
    <location>
        <begin position="27"/>
        <end position="407"/>
    </location>
</feature>
<dbReference type="Pfam" id="PF20032">
    <property type="entry name" value="ADYC"/>
    <property type="match status" value="1"/>
</dbReference>
<dbReference type="Proteomes" id="UP001139031">
    <property type="component" value="Unassembled WGS sequence"/>
</dbReference>
<evidence type="ECO:0000313" key="3">
    <source>
        <dbReference type="EMBL" id="MBZ5711972.1"/>
    </source>
</evidence>
<gene>
    <name evidence="3" type="ORF">K7C98_22240</name>
</gene>
<protein>
    <recommendedName>
        <fullName evidence="2">ADYC domain-containing protein</fullName>
    </recommendedName>
</protein>
<evidence type="ECO:0000256" key="1">
    <source>
        <dbReference type="SAM" id="SignalP"/>
    </source>
</evidence>
<organism evidence="3 4">
    <name type="scientific">Nannocystis pusilla</name>
    <dbReference type="NCBI Taxonomy" id="889268"/>
    <lineage>
        <taxon>Bacteria</taxon>
        <taxon>Pseudomonadati</taxon>
        <taxon>Myxococcota</taxon>
        <taxon>Polyangia</taxon>
        <taxon>Nannocystales</taxon>
        <taxon>Nannocystaceae</taxon>
        <taxon>Nannocystis</taxon>
    </lineage>
</organism>
<proteinExistence type="predicted"/>